<accession>A0A397GKS1</accession>
<dbReference type="InterPro" id="IPR011705">
    <property type="entry name" value="BACK"/>
</dbReference>
<name>A0A397GKS1_9GLOM</name>
<dbReference type="Pfam" id="PF07534">
    <property type="entry name" value="TLD"/>
    <property type="match status" value="1"/>
</dbReference>
<dbReference type="OrthoDB" id="5953547at2759"/>
<keyword evidence="4" id="KW-1185">Reference proteome</keyword>
<feature type="domain" description="TLDc" evidence="2">
    <location>
        <begin position="402"/>
        <end position="563"/>
    </location>
</feature>
<dbReference type="Proteomes" id="UP000266861">
    <property type="component" value="Unassembled WGS sequence"/>
</dbReference>
<feature type="coiled-coil region" evidence="1">
    <location>
        <begin position="25"/>
        <end position="52"/>
    </location>
</feature>
<evidence type="ECO:0000256" key="1">
    <source>
        <dbReference type="SAM" id="Coils"/>
    </source>
</evidence>
<comment type="caution">
    <text evidence="3">The sequence shown here is derived from an EMBL/GenBank/DDBJ whole genome shotgun (WGS) entry which is preliminary data.</text>
</comment>
<dbReference type="AlphaFoldDB" id="A0A397GKS1"/>
<dbReference type="InterPro" id="IPR006571">
    <property type="entry name" value="TLDc_dom"/>
</dbReference>
<organism evidence="3 4">
    <name type="scientific">Diversispora epigaea</name>
    <dbReference type="NCBI Taxonomy" id="1348612"/>
    <lineage>
        <taxon>Eukaryota</taxon>
        <taxon>Fungi</taxon>
        <taxon>Fungi incertae sedis</taxon>
        <taxon>Mucoromycota</taxon>
        <taxon>Glomeromycotina</taxon>
        <taxon>Glomeromycetes</taxon>
        <taxon>Diversisporales</taxon>
        <taxon>Diversisporaceae</taxon>
        <taxon>Diversispora</taxon>
    </lineage>
</organism>
<proteinExistence type="predicted"/>
<reference evidence="3 4" key="1">
    <citation type="submission" date="2018-08" db="EMBL/GenBank/DDBJ databases">
        <title>Genome and evolution of the arbuscular mycorrhizal fungus Diversispora epigaea (formerly Glomus versiforme) and its bacterial endosymbionts.</title>
        <authorList>
            <person name="Sun X."/>
            <person name="Fei Z."/>
            <person name="Harrison M."/>
        </authorList>
    </citation>
    <scope>NUCLEOTIDE SEQUENCE [LARGE SCALE GENOMIC DNA]</scope>
    <source>
        <strain evidence="3 4">IT104</strain>
    </source>
</reference>
<evidence type="ECO:0000259" key="2">
    <source>
        <dbReference type="PROSITE" id="PS51886"/>
    </source>
</evidence>
<protein>
    <recommendedName>
        <fullName evidence="2">TLDc domain-containing protein</fullName>
    </recommendedName>
</protein>
<dbReference type="Pfam" id="PF07707">
    <property type="entry name" value="BACK"/>
    <property type="match status" value="1"/>
</dbReference>
<gene>
    <name evidence="3" type="ORF">Glove_482g80</name>
</gene>
<dbReference type="PROSITE" id="PS51886">
    <property type="entry name" value="TLDC"/>
    <property type="match status" value="1"/>
</dbReference>
<sequence length="563" mass="65142">MQSEIDLLERQISSLQTELVYKKRIVNMQVEMNLLKMRITELETENTKLKNIVIIEKQNEITDTNKEYYISESTNQQLSSVYPSYIQFIINHISSWPENSINKANSRNLYQEYLTWCEINNKEPLDNNILGKKFAQIGIDRSQVRIGGKREWHHILDRSEIMNKIHELFGMTTKMQSDCQTRDKTNSSFECGLKINQLSVKLESYLIESKASWLRTHFSLVYRSIFNSNEFKDLKKFYNNIIVKYPNLIFELEDFTSLQETALISILKRDDLKGIAQNSTLTTNSKEWSKENFEALKITLQRCLPLIRYFHISGDDILEKVKPYKKILEKQLWGDIIQHSISQNKPITSIVLPARIISNHELSSRTISTPEFPSRTISTPELPSRIISTPKFLSGVNDPFSTIIKKEHVSELSSWIDRKSTTYSLPNIPYEFQLILRGSRDDFHPKTFWNMCYGHAGTIVVAKVAGTDEIVGGYNPLAWDNSGSRYTETNDSFIFSLKNGNIQNSILSRVKNSSRALINYSDQNMFGPAFGNCAFMMKSNTFDFTQDVDVNLHFLIMKTLPEQ</sequence>
<dbReference type="EMBL" id="PQFF01000421">
    <property type="protein sequence ID" value="RHZ51137.1"/>
    <property type="molecule type" value="Genomic_DNA"/>
</dbReference>
<evidence type="ECO:0000313" key="4">
    <source>
        <dbReference type="Proteomes" id="UP000266861"/>
    </source>
</evidence>
<keyword evidence="1" id="KW-0175">Coiled coil</keyword>
<evidence type="ECO:0000313" key="3">
    <source>
        <dbReference type="EMBL" id="RHZ51137.1"/>
    </source>
</evidence>